<evidence type="ECO:0000256" key="4">
    <source>
        <dbReference type="ARBA" id="ARBA00022630"/>
    </source>
</evidence>
<organism evidence="8 9">
    <name type="scientific">Paramuricea clavata</name>
    <name type="common">Red gorgonian</name>
    <name type="synonym">Violescent sea-whip</name>
    <dbReference type="NCBI Taxonomy" id="317549"/>
    <lineage>
        <taxon>Eukaryota</taxon>
        <taxon>Metazoa</taxon>
        <taxon>Cnidaria</taxon>
        <taxon>Anthozoa</taxon>
        <taxon>Octocorallia</taxon>
        <taxon>Malacalcyonacea</taxon>
        <taxon>Plexauridae</taxon>
        <taxon>Paramuricea</taxon>
    </lineage>
</organism>
<dbReference type="GO" id="GO:0005782">
    <property type="term" value="C:peroxisomal matrix"/>
    <property type="evidence" value="ECO:0007669"/>
    <property type="project" value="UniProtKB-SubCell"/>
</dbReference>
<dbReference type="Proteomes" id="UP001152795">
    <property type="component" value="Unassembled WGS sequence"/>
</dbReference>
<gene>
    <name evidence="8" type="ORF">PACLA_8A065624</name>
</gene>
<dbReference type="EMBL" id="CACRXK020033350">
    <property type="protein sequence ID" value="CAB4043843.1"/>
    <property type="molecule type" value="Genomic_DNA"/>
</dbReference>
<keyword evidence="4" id="KW-0285">Flavoprotein</keyword>
<sequence length="160" mass="18213">MSQLRRKKVAIIGAGIMGVSTAICLQDAEPSLDLAIIAEKFSPDNTSDGGAGLWSSIPGFWMKDTVKHKQRQWGEATFHYLRSIIESEEACDYQMSYITGYVFYDQMMPEEPPLKDVCLYYKRLSKEDIRKLGFSSDLIDGFTMRTMVFPGTPYLQMKLK</sequence>
<evidence type="ECO:0000256" key="2">
    <source>
        <dbReference type="ARBA" id="ARBA00004253"/>
    </source>
</evidence>
<comment type="subcellular location">
    <subcellularLocation>
        <location evidence="2">Peroxisome matrix</location>
    </subcellularLocation>
</comment>
<comment type="cofactor">
    <cofactor evidence="1">
        <name>FAD</name>
        <dbReference type="ChEBI" id="CHEBI:57692"/>
    </cofactor>
</comment>
<feature type="non-terminal residue" evidence="8">
    <location>
        <position position="1"/>
    </location>
</feature>
<protein>
    <submittedName>
        <fullName evidence="8">D-aspartate oxidase</fullName>
    </submittedName>
</protein>
<evidence type="ECO:0000259" key="7">
    <source>
        <dbReference type="Pfam" id="PF01266"/>
    </source>
</evidence>
<evidence type="ECO:0000256" key="3">
    <source>
        <dbReference type="ARBA" id="ARBA00006730"/>
    </source>
</evidence>
<dbReference type="Gene3D" id="3.40.50.720">
    <property type="entry name" value="NAD(P)-binding Rossmann-like Domain"/>
    <property type="match status" value="1"/>
</dbReference>
<evidence type="ECO:0000256" key="5">
    <source>
        <dbReference type="ARBA" id="ARBA00022827"/>
    </source>
</evidence>
<evidence type="ECO:0000256" key="1">
    <source>
        <dbReference type="ARBA" id="ARBA00001974"/>
    </source>
</evidence>
<dbReference type="Pfam" id="PF01266">
    <property type="entry name" value="DAO"/>
    <property type="match status" value="1"/>
</dbReference>
<accession>A0A6S7LTY2</accession>
<keyword evidence="6" id="KW-0560">Oxidoreductase</keyword>
<dbReference type="InterPro" id="IPR023209">
    <property type="entry name" value="DAO"/>
</dbReference>
<dbReference type="PANTHER" id="PTHR11530">
    <property type="entry name" value="D-AMINO ACID OXIDASE"/>
    <property type="match status" value="1"/>
</dbReference>
<comment type="similarity">
    <text evidence="3">Belongs to the DAMOX/DASOX family.</text>
</comment>
<dbReference type="AlphaFoldDB" id="A0A6S7LTY2"/>
<dbReference type="PANTHER" id="PTHR11530:SF11">
    <property type="entry name" value="D-ASPARTATE OXIDASE"/>
    <property type="match status" value="1"/>
</dbReference>
<dbReference type="OrthoDB" id="2015447at2759"/>
<evidence type="ECO:0000313" key="8">
    <source>
        <dbReference type="EMBL" id="CAB4043843.1"/>
    </source>
</evidence>
<dbReference type="GO" id="GO:0071949">
    <property type="term" value="F:FAD binding"/>
    <property type="evidence" value="ECO:0007669"/>
    <property type="project" value="InterPro"/>
</dbReference>
<name>A0A6S7LTY2_PARCT</name>
<dbReference type="InterPro" id="IPR006076">
    <property type="entry name" value="FAD-dep_OxRdtase"/>
</dbReference>
<dbReference type="GO" id="GO:0003884">
    <property type="term" value="F:D-amino-acid oxidase activity"/>
    <property type="evidence" value="ECO:0007669"/>
    <property type="project" value="InterPro"/>
</dbReference>
<keyword evidence="9" id="KW-1185">Reference proteome</keyword>
<keyword evidence="5" id="KW-0274">FAD</keyword>
<dbReference type="GO" id="GO:0019478">
    <property type="term" value="P:D-amino acid catabolic process"/>
    <property type="evidence" value="ECO:0007669"/>
    <property type="project" value="TreeGrafter"/>
</dbReference>
<dbReference type="SUPFAM" id="SSF51971">
    <property type="entry name" value="Nucleotide-binding domain"/>
    <property type="match status" value="1"/>
</dbReference>
<feature type="domain" description="FAD dependent oxidoreductase" evidence="7">
    <location>
        <begin position="8"/>
        <end position="105"/>
    </location>
</feature>
<evidence type="ECO:0000256" key="6">
    <source>
        <dbReference type="ARBA" id="ARBA00023002"/>
    </source>
</evidence>
<proteinExistence type="inferred from homology"/>
<reference evidence="8" key="1">
    <citation type="submission" date="2020-04" db="EMBL/GenBank/DDBJ databases">
        <authorList>
            <person name="Alioto T."/>
            <person name="Alioto T."/>
            <person name="Gomez Garrido J."/>
        </authorList>
    </citation>
    <scope>NUCLEOTIDE SEQUENCE</scope>
    <source>
        <strain evidence="8">A484AB</strain>
    </source>
</reference>
<comment type="caution">
    <text evidence="8">The sequence shown here is derived from an EMBL/GenBank/DDBJ whole genome shotgun (WGS) entry which is preliminary data.</text>
</comment>
<evidence type="ECO:0000313" key="9">
    <source>
        <dbReference type="Proteomes" id="UP001152795"/>
    </source>
</evidence>